<evidence type="ECO:0000313" key="1">
    <source>
        <dbReference type="EMBL" id="KAG8238027.1"/>
    </source>
</evidence>
<reference evidence="1" key="2">
    <citation type="submission" date="2017-10" db="EMBL/GenBank/DDBJ databases">
        <title>Ladona fulva Genome sequencing and assembly.</title>
        <authorList>
            <person name="Murali S."/>
            <person name="Richards S."/>
            <person name="Bandaranaike D."/>
            <person name="Bellair M."/>
            <person name="Blankenburg K."/>
            <person name="Chao H."/>
            <person name="Dinh H."/>
            <person name="Doddapaneni H."/>
            <person name="Dugan-Rocha S."/>
            <person name="Elkadiri S."/>
            <person name="Gnanaolivu R."/>
            <person name="Hernandez B."/>
            <person name="Skinner E."/>
            <person name="Javaid M."/>
            <person name="Lee S."/>
            <person name="Li M."/>
            <person name="Ming W."/>
            <person name="Munidasa M."/>
            <person name="Muniz J."/>
            <person name="Nguyen L."/>
            <person name="Hughes D."/>
            <person name="Osuji N."/>
            <person name="Pu L.-L."/>
            <person name="Puazo M."/>
            <person name="Qu C."/>
            <person name="Quiroz J."/>
            <person name="Raj R."/>
            <person name="Weissenberger G."/>
            <person name="Xin Y."/>
            <person name="Zou X."/>
            <person name="Han Y."/>
            <person name="Worley K."/>
            <person name="Muzny D."/>
            <person name="Gibbs R."/>
        </authorList>
    </citation>
    <scope>NUCLEOTIDE SEQUENCE</scope>
    <source>
        <strain evidence="1">Sampled in the wild</strain>
    </source>
</reference>
<evidence type="ECO:0000313" key="2">
    <source>
        <dbReference type="Proteomes" id="UP000792457"/>
    </source>
</evidence>
<sequence length="83" mass="9646">MENKFKTSPEFYRAYRDFMEKYPISDPNVEVDKYFCLPHHGVLKESSTTKLRVVSNRSFKTNARLSLNDCFHTGPNLLSDIGL</sequence>
<reference evidence="1" key="1">
    <citation type="submission" date="2013-04" db="EMBL/GenBank/DDBJ databases">
        <authorList>
            <person name="Qu J."/>
            <person name="Murali S.C."/>
            <person name="Bandaranaike D."/>
            <person name="Bellair M."/>
            <person name="Blankenburg K."/>
            <person name="Chao H."/>
            <person name="Dinh H."/>
            <person name="Doddapaneni H."/>
            <person name="Downs B."/>
            <person name="Dugan-Rocha S."/>
            <person name="Elkadiri S."/>
            <person name="Gnanaolivu R.D."/>
            <person name="Hernandez B."/>
            <person name="Javaid M."/>
            <person name="Jayaseelan J.C."/>
            <person name="Lee S."/>
            <person name="Li M."/>
            <person name="Ming W."/>
            <person name="Munidasa M."/>
            <person name="Muniz J."/>
            <person name="Nguyen L."/>
            <person name="Ongeri F."/>
            <person name="Osuji N."/>
            <person name="Pu L.-L."/>
            <person name="Puazo M."/>
            <person name="Qu C."/>
            <person name="Quiroz J."/>
            <person name="Raj R."/>
            <person name="Weissenberger G."/>
            <person name="Xin Y."/>
            <person name="Zou X."/>
            <person name="Han Y."/>
            <person name="Richards S."/>
            <person name="Worley K."/>
            <person name="Muzny D."/>
            <person name="Gibbs R."/>
        </authorList>
    </citation>
    <scope>NUCLEOTIDE SEQUENCE</scope>
    <source>
        <strain evidence="1">Sampled in the wild</strain>
    </source>
</reference>
<dbReference type="Proteomes" id="UP000792457">
    <property type="component" value="Unassembled WGS sequence"/>
</dbReference>
<comment type="caution">
    <text evidence="1">The sequence shown here is derived from an EMBL/GenBank/DDBJ whole genome shotgun (WGS) entry which is preliminary data.</text>
</comment>
<gene>
    <name evidence="1" type="ORF">J437_LFUL014995</name>
</gene>
<dbReference type="EMBL" id="KZ309267">
    <property type="protein sequence ID" value="KAG8238027.1"/>
    <property type="molecule type" value="Genomic_DNA"/>
</dbReference>
<accession>A0A8K0P9E8</accession>
<proteinExistence type="predicted"/>
<dbReference type="OrthoDB" id="8052806at2759"/>
<dbReference type="AlphaFoldDB" id="A0A8K0P9E8"/>
<keyword evidence="2" id="KW-1185">Reference proteome</keyword>
<name>A0A8K0P9E8_LADFU</name>
<organism evidence="1 2">
    <name type="scientific">Ladona fulva</name>
    <name type="common">Scarce chaser dragonfly</name>
    <name type="synonym">Libellula fulva</name>
    <dbReference type="NCBI Taxonomy" id="123851"/>
    <lineage>
        <taxon>Eukaryota</taxon>
        <taxon>Metazoa</taxon>
        <taxon>Ecdysozoa</taxon>
        <taxon>Arthropoda</taxon>
        <taxon>Hexapoda</taxon>
        <taxon>Insecta</taxon>
        <taxon>Pterygota</taxon>
        <taxon>Palaeoptera</taxon>
        <taxon>Odonata</taxon>
        <taxon>Epiprocta</taxon>
        <taxon>Anisoptera</taxon>
        <taxon>Libelluloidea</taxon>
        <taxon>Libellulidae</taxon>
        <taxon>Ladona</taxon>
    </lineage>
</organism>
<protein>
    <submittedName>
        <fullName evidence="1">Uncharacterized protein</fullName>
    </submittedName>
</protein>